<gene>
    <name evidence="4" type="ordered locus">CHAB381_0319</name>
</gene>
<evidence type="ECO:0000313" key="4">
    <source>
        <dbReference type="EMBL" id="ABS51634.1"/>
    </source>
</evidence>
<sequence length="230" mass="26749">MRKLVILSCFFSVFAFCEDMSDFENEFEEKEVFDPLSGYNRFMTGFNDIVWDYAFTPVLQGYDYIMPDPIQGAFSNFFHNVLYPVRLVNNLLQGKFNNSWDETKRFLINTTIGFAGMSDAASMHFNIPRHDEDFGQTLGYWGIPAGPHIVWPIIGPSNLRDTFGLVGDYFSNPVNYIEDDATRIGVSVGYKLNDFSIDPLFYRNLKKDAVDLYPFLRDTYEQRRNYLIKE</sequence>
<dbReference type="RefSeq" id="WP_012108203.1">
    <property type="nucleotide sequence ID" value="NC_009714.1"/>
</dbReference>
<comment type="similarity">
    <text evidence="1">Belongs to the MlaA family.</text>
</comment>
<dbReference type="PRINTS" id="PR01805">
    <property type="entry name" value="VACJLIPOPROT"/>
</dbReference>
<evidence type="ECO:0000313" key="5">
    <source>
        <dbReference type="Proteomes" id="UP000002407"/>
    </source>
</evidence>
<feature type="signal peptide" evidence="3">
    <location>
        <begin position="1"/>
        <end position="17"/>
    </location>
</feature>
<proteinExistence type="inferred from homology"/>
<dbReference type="Proteomes" id="UP000002407">
    <property type="component" value="Chromosome"/>
</dbReference>
<keyword evidence="4" id="KW-0449">Lipoprotein</keyword>
<dbReference type="GO" id="GO:0120010">
    <property type="term" value="P:intermembrane phospholipid transfer"/>
    <property type="evidence" value="ECO:0007669"/>
    <property type="project" value="TreeGrafter"/>
</dbReference>
<dbReference type="eggNOG" id="COG2853">
    <property type="taxonomic scope" value="Bacteria"/>
</dbReference>
<dbReference type="EMBL" id="CP000776">
    <property type="protein sequence ID" value="ABS51634.1"/>
    <property type="molecule type" value="Genomic_DNA"/>
</dbReference>
<evidence type="ECO:0000256" key="3">
    <source>
        <dbReference type="SAM" id="SignalP"/>
    </source>
</evidence>
<dbReference type="GO" id="GO:0016020">
    <property type="term" value="C:membrane"/>
    <property type="evidence" value="ECO:0007669"/>
    <property type="project" value="InterPro"/>
</dbReference>
<dbReference type="Pfam" id="PF04333">
    <property type="entry name" value="MlaA"/>
    <property type="match status" value="1"/>
</dbReference>
<dbReference type="KEGG" id="cha:CHAB381_0319"/>
<dbReference type="STRING" id="360107.CHAB381_0319"/>
<dbReference type="PANTHER" id="PTHR30035">
    <property type="entry name" value="LIPOPROTEIN VACJ-RELATED"/>
    <property type="match status" value="1"/>
</dbReference>
<dbReference type="PANTHER" id="PTHR30035:SF3">
    <property type="entry name" value="INTERMEMBRANE PHOSPHOLIPID TRANSPORT SYSTEM LIPOPROTEIN MLAA"/>
    <property type="match status" value="1"/>
</dbReference>
<keyword evidence="5" id="KW-1185">Reference proteome</keyword>
<dbReference type="AlphaFoldDB" id="A7I080"/>
<keyword evidence="2 3" id="KW-0732">Signal</keyword>
<reference evidence="5" key="1">
    <citation type="submission" date="2007-07" db="EMBL/GenBank/DDBJ databases">
        <title>Complete genome sequence of Campylobacter hominis ATCC BAA-381, a commensal isolated from the human gastrointestinal tract.</title>
        <authorList>
            <person name="Fouts D.E."/>
            <person name="Mongodin E.F."/>
            <person name="Puiu D."/>
            <person name="Sebastian Y."/>
            <person name="Miller W.G."/>
            <person name="Mandrell R.E."/>
            <person name="Nelson K.E."/>
        </authorList>
    </citation>
    <scope>NUCLEOTIDE SEQUENCE [LARGE SCALE GENOMIC DNA]</scope>
    <source>
        <strain evidence="5">ATCC BAA-381 / LMG 19568 / NCTC 13146 / CH001A</strain>
    </source>
</reference>
<evidence type="ECO:0000256" key="1">
    <source>
        <dbReference type="ARBA" id="ARBA00010634"/>
    </source>
</evidence>
<evidence type="ECO:0000256" key="2">
    <source>
        <dbReference type="ARBA" id="ARBA00022729"/>
    </source>
</evidence>
<protein>
    <submittedName>
        <fullName evidence="4">Lipoprotein, VacJ family</fullName>
    </submittedName>
</protein>
<organism evidence="4 5">
    <name type="scientific">Campylobacter hominis (strain ATCC BAA-381 / DSM 21671 / CCUG 45161 / LMG 19568 / NCTC 13146 / CH001A)</name>
    <dbReference type="NCBI Taxonomy" id="360107"/>
    <lineage>
        <taxon>Bacteria</taxon>
        <taxon>Pseudomonadati</taxon>
        <taxon>Campylobacterota</taxon>
        <taxon>Epsilonproteobacteria</taxon>
        <taxon>Campylobacterales</taxon>
        <taxon>Campylobacteraceae</taxon>
        <taxon>Campylobacter</taxon>
    </lineage>
</organism>
<dbReference type="HOGENOM" id="CLU_059326_2_1_7"/>
<dbReference type="InterPro" id="IPR007428">
    <property type="entry name" value="MlaA"/>
</dbReference>
<name>A7I080_CAMHC</name>
<feature type="chain" id="PRO_5002707569" evidence="3">
    <location>
        <begin position="18"/>
        <end position="230"/>
    </location>
</feature>
<accession>A7I080</accession>